<dbReference type="RefSeq" id="WP_133983289.1">
    <property type="nucleotide sequence ID" value="NZ_SOCE01000002.1"/>
</dbReference>
<dbReference type="SUPFAM" id="SSF81665">
    <property type="entry name" value="Calcium ATPase, transmembrane domain M"/>
    <property type="match status" value="1"/>
</dbReference>
<evidence type="ECO:0000256" key="3">
    <source>
        <dbReference type="ARBA" id="ARBA00022553"/>
    </source>
</evidence>
<dbReference type="GO" id="GO:0016887">
    <property type="term" value="F:ATP hydrolysis activity"/>
    <property type="evidence" value="ECO:0007669"/>
    <property type="project" value="InterPro"/>
</dbReference>
<feature type="transmembrane region" description="Helical" evidence="11">
    <location>
        <begin position="68"/>
        <end position="87"/>
    </location>
</feature>
<protein>
    <submittedName>
        <fullName evidence="13">Ca2+-transporting ATPase</fullName>
    </submittedName>
</protein>
<dbReference type="PRINTS" id="PR00119">
    <property type="entry name" value="CATATPASE"/>
</dbReference>
<dbReference type="InterPro" id="IPR001757">
    <property type="entry name" value="P_typ_ATPase"/>
</dbReference>
<keyword evidence="8 11" id="KW-1133">Transmembrane helix</keyword>
<dbReference type="InterPro" id="IPR006068">
    <property type="entry name" value="ATPase_P-typ_cation-transptr_C"/>
</dbReference>
<proteinExistence type="inferred from homology"/>
<keyword evidence="6" id="KW-0067">ATP-binding</keyword>
<organism evidence="13 14">
    <name type="scientific">Kribbella voronezhensis</name>
    <dbReference type="NCBI Taxonomy" id="2512212"/>
    <lineage>
        <taxon>Bacteria</taxon>
        <taxon>Bacillati</taxon>
        <taxon>Actinomycetota</taxon>
        <taxon>Actinomycetes</taxon>
        <taxon>Propionibacteriales</taxon>
        <taxon>Kribbellaceae</taxon>
        <taxon>Kribbella</taxon>
    </lineage>
</organism>
<feature type="transmembrane region" description="Helical" evidence="11">
    <location>
        <begin position="246"/>
        <end position="271"/>
    </location>
</feature>
<dbReference type="SFLD" id="SFLDS00003">
    <property type="entry name" value="Haloacid_Dehalogenase"/>
    <property type="match status" value="1"/>
</dbReference>
<evidence type="ECO:0000256" key="7">
    <source>
        <dbReference type="ARBA" id="ARBA00022967"/>
    </source>
</evidence>
<dbReference type="InterPro" id="IPR023214">
    <property type="entry name" value="HAD_sf"/>
</dbReference>
<dbReference type="InterPro" id="IPR018303">
    <property type="entry name" value="ATPase_P-typ_P_site"/>
</dbReference>
<evidence type="ECO:0000313" key="13">
    <source>
        <dbReference type="EMBL" id="TDU83789.1"/>
    </source>
</evidence>
<dbReference type="Proteomes" id="UP000295151">
    <property type="component" value="Unassembled WGS sequence"/>
</dbReference>
<feature type="domain" description="Cation-transporting P-type ATPase N-terminal" evidence="12">
    <location>
        <begin position="3"/>
        <end position="64"/>
    </location>
</feature>
<dbReference type="PANTHER" id="PTHR42861">
    <property type="entry name" value="CALCIUM-TRANSPORTING ATPASE"/>
    <property type="match status" value="1"/>
</dbReference>
<reference evidence="13 14" key="1">
    <citation type="submission" date="2019-03" db="EMBL/GenBank/DDBJ databases">
        <title>Genomic Encyclopedia of Type Strains, Phase III (KMG-III): the genomes of soil and plant-associated and newly described type strains.</title>
        <authorList>
            <person name="Whitman W."/>
        </authorList>
    </citation>
    <scope>NUCLEOTIDE SEQUENCE [LARGE SCALE GENOMIC DNA]</scope>
    <source>
        <strain evidence="13 14">VKM Ac-2575</strain>
    </source>
</reference>
<comment type="catalytic activity">
    <reaction evidence="10">
        <text>ATP + H2O = ADP + phosphate + H(+)</text>
        <dbReference type="Rhea" id="RHEA:13065"/>
        <dbReference type="ChEBI" id="CHEBI:15377"/>
        <dbReference type="ChEBI" id="CHEBI:15378"/>
        <dbReference type="ChEBI" id="CHEBI:30616"/>
        <dbReference type="ChEBI" id="CHEBI:43474"/>
        <dbReference type="ChEBI" id="CHEBI:456216"/>
    </reaction>
</comment>
<feature type="transmembrane region" description="Helical" evidence="11">
    <location>
        <begin position="813"/>
        <end position="835"/>
    </location>
</feature>
<dbReference type="OrthoDB" id="9814270at2"/>
<dbReference type="InterPro" id="IPR023298">
    <property type="entry name" value="ATPase_P-typ_TM_dom_sf"/>
</dbReference>
<dbReference type="EMBL" id="SOCE01000002">
    <property type="protein sequence ID" value="TDU83789.1"/>
    <property type="molecule type" value="Genomic_DNA"/>
</dbReference>
<dbReference type="SFLD" id="SFLDF00027">
    <property type="entry name" value="p-type_atpase"/>
    <property type="match status" value="1"/>
</dbReference>
<dbReference type="Gene3D" id="1.20.1110.10">
    <property type="entry name" value="Calcium-transporting ATPase, transmembrane domain"/>
    <property type="match status" value="1"/>
</dbReference>
<dbReference type="SUPFAM" id="SSF81653">
    <property type="entry name" value="Calcium ATPase, transduction domain A"/>
    <property type="match status" value="1"/>
</dbReference>
<dbReference type="NCBIfam" id="TIGR01494">
    <property type="entry name" value="ATPase_P-type"/>
    <property type="match status" value="2"/>
</dbReference>
<keyword evidence="7" id="KW-1278">Translocase</keyword>
<feature type="transmembrane region" description="Helical" evidence="11">
    <location>
        <begin position="782"/>
        <end position="801"/>
    </location>
</feature>
<feature type="transmembrane region" description="Helical" evidence="11">
    <location>
        <begin position="722"/>
        <end position="744"/>
    </location>
</feature>
<dbReference type="PROSITE" id="PS00154">
    <property type="entry name" value="ATPASE_E1_E2"/>
    <property type="match status" value="1"/>
</dbReference>
<accession>A0A4R7SXY7</accession>
<evidence type="ECO:0000256" key="11">
    <source>
        <dbReference type="SAM" id="Phobius"/>
    </source>
</evidence>
<dbReference type="GO" id="GO:0005524">
    <property type="term" value="F:ATP binding"/>
    <property type="evidence" value="ECO:0007669"/>
    <property type="project" value="UniProtKB-KW"/>
</dbReference>
<evidence type="ECO:0000313" key="14">
    <source>
        <dbReference type="Proteomes" id="UP000295151"/>
    </source>
</evidence>
<dbReference type="PRINTS" id="PR00120">
    <property type="entry name" value="HATPASE"/>
</dbReference>
<name>A0A4R7SXY7_9ACTN</name>
<dbReference type="Pfam" id="PF00690">
    <property type="entry name" value="Cation_ATPase_N"/>
    <property type="match status" value="1"/>
</dbReference>
<comment type="caution">
    <text evidence="13">The sequence shown here is derived from an EMBL/GenBank/DDBJ whole genome shotgun (WGS) entry which is preliminary data.</text>
</comment>
<feature type="transmembrane region" description="Helical" evidence="11">
    <location>
        <begin position="219"/>
        <end position="240"/>
    </location>
</feature>
<dbReference type="InterPro" id="IPR044492">
    <property type="entry name" value="P_typ_ATPase_HD_dom"/>
</dbReference>
<keyword evidence="5" id="KW-0547">Nucleotide-binding</keyword>
<dbReference type="Pfam" id="PF00122">
    <property type="entry name" value="E1-E2_ATPase"/>
    <property type="match status" value="1"/>
</dbReference>
<evidence type="ECO:0000256" key="4">
    <source>
        <dbReference type="ARBA" id="ARBA00022692"/>
    </source>
</evidence>
<evidence type="ECO:0000256" key="8">
    <source>
        <dbReference type="ARBA" id="ARBA00022989"/>
    </source>
</evidence>
<dbReference type="Pfam" id="PF00689">
    <property type="entry name" value="Cation_ATPase_C"/>
    <property type="match status" value="1"/>
</dbReference>
<dbReference type="InterPro" id="IPR059000">
    <property type="entry name" value="ATPase_P-type_domA"/>
</dbReference>
<dbReference type="Gene3D" id="3.40.1110.10">
    <property type="entry name" value="Calcium-transporting ATPase, cytoplasmic domain N"/>
    <property type="match status" value="1"/>
</dbReference>
<sequence>MTLATTLPTGLSDQDALRALQDHGPNAIAEVPPPGLLFRVLAQLRDPMILLLLGASVLTATLHDFTDLTVILVVVVLNTTVGVIQELRAERALAALRRLAAPQARVVRSGRTRLIAAADLVPGDLVLVEAGDIVPADLQLAEAFQLQADEAALTGESVPVEKDCPGELSAGTVITRGRGKALVTRTGPDSALGRIAVLLSGQRPRPTPLQRRLASLSRVLSIAAVALSAIVAVSGLIRGLPLPDMLVTAVSLTVAAVPESLPAVVTLALAIGAHRMARRSAVVRQLPAVETLGAVTVVAADKTGTLTEGVMLAERIWTESGEYVASGNGYSPEGALAGGSAEGQDALYRLLRDVVLCNDADLLPPDPDHAGWRALGDPTEAALITLAHRADLSPGDLRAAYPRTAEAPFDSVRKRMTTLHRLPDSDEVLVICKGAPELLLAESITPYGPVARAREAASILAHQGYRVLAVTDRTLPGGSNTAHAEAGLRLAGLVAITDPVRHNASDVAAAFTDAGVELLLITGDAPGTARAVADQVGLDSVEVITGEDIDAGRDPADGSRVRVFARIRPEQKLDIVRAWQAAGHVVAMTGDGVNDGPALRRADIGVAMGRDGTEVARQAADLILTDDDLGTVVAAIEEGRRIYSNVRTFLRYALSGGLAEVLVMLLGPFAGLTLPLLPAQILWINMLTHGLPGVALGAEPADPQAMRRGPRPTTEHVLGAGLWQRIGWTGTLIAAVTLAASLLVRHSGGPWQTTTYLTLGLAQLGVAAALRRPRGVDGRALRFLDVAIAGAVVAQVLPLALDPLRDLLGLEPVTIGQLALAIAFGCIPGAVVALLRLRHRKS</sequence>
<keyword evidence="4 11" id="KW-0812">Transmembrane</keyword>
<dbReference type="SUPFAM" id="SSF56784">
    <property type="entry name" value="HAD-like"/>
    <property type="match status" value="1"/>
</dbReference>
<dbReference type="AlphaFoldDB" id="A0A4R7SXY7"/>
<gene>
    <name evidence="13" type="ORF">EV138_6253</name>
</gene>
<dbReference type="InterPro" id="IPR023299">
    <property type="entry name" value="ATPase_P-typ_cyto_dom_N"/>
</dbReference>
<keyword evidence="14" id="KW-1185">Reference proteome</keyword>
<evidence type="ECO:0000256" key="6">
    <source>
        <dbReference type="ARBA" id="ARBA00022840"/>
    </source>
</evidence>
<dbReference type="InterPro" id="IPR008250">
    <property type="entry name" value="ATPase_P-typ_transduc_dom_A_sf"/>
</dbReference>
<comment type="subcellular location">
    <subcellularLocation>
        <location evidence="1">Cell membrane</location>
        <topology evidence="1">Multi-pass membrane protein</topology>
    </subcellularLocation>
</comment>
<evidence type="ECO:0000256" key="9">
    <source>
        <dbReference type="ARBA" id="ARBA00023136"/>
    </source>
</evidence>
<keyword evidence="3" id="KW-0597">Phosphoprotein</keyword>
<dbReference type="Pfam" id="PF13246">
    <property type="entry name" value="Cation_ATPase"/>
    <property type="match status" value="1"/>
</dbReference>
<evidence type="ECO:0000256" key="1">
    <source>
        <dbReference type="ARBA" id="ARBA00004651"/>
    </source>
</evidence>
<dbReference type="SMART" id="SM00831">
    <property type="entry name" value="Cation_ATPase_N"/>
    <property type="match status" value="1"/>
</dbReference>
<feature type="transmembrane region" description="Helical" evidence="11">
    <location>
        <begin position="649"/>
        <end position="669"/>
    </location>
</feature>
<evidence type="ECO:0000256" key="2">
    <source>
        <dbReference type="ARBA" id="ARBA00008804"/>
    </source>
</evidence>
<keyword evidence="9 11" id="KW-0472">Membrane</keyword>
<dbReference type="SFLD" id="SFLDG00002">
    <property type="entry name" value="C1.7:_P-type_atpase_like"/>
    <property type="match status" value="1"/>
</dbReference>
<dbReference type="SUPFAM" id="SSF81660">
    <property type="entry name" value="Metal cation-transporting ATPase, ATP-binding domain N"/>
    <property type="match status" value="1"/>
</dbReference>
<dbReference type="Gene3D" id="3.40.50.1000">
    <property type="entry name" value="HAD superfamily/HAD-like"/>
    <property type="match status" value="1"/>
</dbReference>
<dbReference type="FunFam" id="2.70.150.10:FF:000042">
    <property type="entry name" value="Plasma membrane ATPase"/>
    <property type="match status" value="1"/>
</dbReference>
<comment type="similarity">
    <text evidence="2">Belongs to the cation transport ATPase (P-type) (TC 3.A.3) family. Type IIIA subfamily.</text>
</comment>
<dbReference type="Gene3D" id="2.70.150.10">
    <property type="entry name" value="Calcium-transporting ATPase, cytoplasmic transduction domain A"/>
    <property type="match status" value="1"/>
</dbReference>
<dbReference type="GO" id="GO:0005886">
    <property type="term" value="C:plasma membrane"/>
    <property type="evidence" value="ECO:0007669"/>
    <property type="project" value="UniProtKB-SubCell"/>
</dbReference>
<evidence type="ECO:0000256" key="10">
    <source>
        <dbReference type="ARBA" id="ARBA00049360"/>
    </source>
</evidence>
<evidence type="ECO:0000259" key="12">
    <source>
        <dbReference type="SMART" id="SM00831"/>
    </source>
</evidence>
<dbReference type="InterPro" id="IPR036412">
    <property type="entry name" value="HAD-like_sf"/>
</dbReference>
<dbReference type="InterPro" id="IPR004014">
    <property type="entry name" value="ATPase_P-typ_cation-transptr_N"/>
</dbReference>
<evidence type="ECO:0000256" key="5">
    <source>
        <dbReference type="ARBA" id="ARBA00022741"/>
    </source>
</evidence>